<gene>
    <name evidence="1" type="ORF">A3SI_04757</name>
</gene>
<name>I5C8D4_9BACT</name>
<dbReference type="EMBL" id="AJYA01000009">
    <property type="protein sequence ID" value="EIM78086.1"/>
    <property type="molecule type" value="Genomic_DNA"/>
</dbReference>
<keyword evidence="2" id="KW-1185">Reference proteome</keyword>
<proteinExistence type="predicted"/>
<dbReference type="STRING" id="1189621.A3SI_04757"/>
<accession>I5C8D4</accession>
<dbReference type="Proteomes" id="UP000005551">
    <property type="component" value="Unassembled WGS sequence"/>
</dbReference>
<dbReference type="AlphaFoldDB" id="I5C8D4"/>
<protein>
    <submittedName>
        <fullName evidence="1">Uncharacterized protein</fullName>
    </submittedName>
</protein>
<organism evidence="1 2">
    <name type="scientific">Nitritalea halalkaliphila LW7</name>
    <dbReference type="NCBI Taxonomy" id="1189621"/>
    <lineage>
        <taxon>Bacteria</taxon>
        <taxon>Pseudomonadati</taxon>
        <taxon>Bacteroidota</taxon>
        <taxon>Cytophagia</taxon>
        <taxon>Cytophagales</taxon>
        <taxon>Cyclobacteriaceae</taxon>
        <taxon>Nitritalea</taxon>
    </lineage>
</organism>
<evidence type="ECO:0000313" key="2">
    <source>
        <dbReference type="Proteomes" id="UP000005551"/>
    </source>
</evidence>
<evidence type="ECO:0000313" key="1">
    <source>
        <dbReference type="EMBL" id="EIM78086.1"/>
    </source>
</evidence>
<reference evidence="1 2" key="1">
    <citation type="submission" date="2012-05" db="EMBL/GenBank/DDBJ databases">
        <title>Genome sequence of Nitritalea halalkaliphila LW7.</title>
        <authorList>
            <person name="Jangir P.K."/>
            <person name="Singh A."/>
            <person name="Shivaji S."/>
            <person name="Sharma R."/>
        </authorList>
    </citation>
    <scope>NUCLEOTIDE SEQUENCE [LARGE SCALE GENOMIC DNA]</scope>
    <source>
        <strain evidence="1 2">LW7</strain>
    </source>
</reference>
<comment type="caution">
    <text evidence="1">The sequence shown here is derived from an EMBL/GenBank/DDBJ whole genome shotgun (WGS) entry which is preliminary data.</text>
</comment>
<sequence length="120" mass="13767">MHSEPFQTPDAPKLPWPALGPAMGLQHSAHQEAFTRHIHYLCAALAHQKHHVATILLTYFPEKGIQVHEEYRFTARFSASEATLLAERYLQYREETEEAEPFFQTALRAKGPQKRNSKPS</sequence>
<dbReference type="RefSeq" id="WP_009053729.1">
    <property type="nucleotide sequence ID" value="NZ_AJYA01000009.1"/>
</dbReference>